<feature type="domain" description="Enoyl reductase (ER)" evidence="5">
    <location>
        <begin position="18"/>
        <end position="329"/>
    </location>
</feature>
<dbReference type="Gene3D" id="3.90.180.10">
    <property type="entry name" value="Medium-chain alcohol dehydrogenases, catalytic domain"/>
    <property type="match status" value="1"/>
</dbReference>
<dbReference type="GeneID" id="19974246"/>
<dbReference type="InterPro" id="IPR020843">
    <property type="entry name" value="ER"/>
</dbReference>
<dbReference type="FunFam" id="3.40.50.720:FF:000053">
    <property type="entry name" value="Quinone oxidoreductase 1"/>
    <property type="match status" value="1"/>
</dbReference>
<organism evidence="6 7">
    <name type="scientific">Cyphellophora europaea (strain CBS 101466)</name>
    <name type="common">Phialophora europaea</name>
    <dbReference type="NCBI Taxonomy" id="1220924"/>
    <lineage>
        <taxon>Eukaryota</taxon>
        <taxon>Fungi</taxon>
        <taxon>Dikarya</taxon>
        <taxon>Ascomycota</taxon>
        <taxon>Pezizomycotina</taxon>
        <taxon>Eurotiomycetes</taxon>
        <taxon>Chaetothyriomycetidae</taxon>
        <taxon>Chaetothyriales</taxon>
        <taxon>Cyphellophoraceae</taxon>
        <taxon>Cyphellophora</taxon>
    </lineage>
</organism>
<dbReference type="Gene3D" id="3.40.50.720">
    <property type="entry name" value="NAD(P)-binding Rossmann-like Domain"/>
    <property type="match status" value="1"/>
</dbReference>
<dbReference type="InterPro" id="IPR013149">
    <property type="entry name" value="ADH-like_C"/>
</dbReference>
<gene>
    <name evidence="6" type="ORF">HMPREF1541_06907</name>
</gene>
<dbReference type="InParanoid" id="W2RQV3"/>
<dbReference type="SUPFAM" id="SSF51735">
    <property type="entry name" value="NAD(P)-binding Rossmann-fold domains"/>
    <property type="match status" value="1"/>
</dbReference>
<dbReference type="RefSeq" id="XP_008719455.1">
    <property type="nucleotide sequence ID" value="XM_008721233.1"/>
</dbReference>
<dbReference type="eggNOG" id="KOG1197">
    <property type="taxonomic scope" value="Eukaryota"/>
</dbReference>
<evidence type="ECO:0000259" key="5">
    <source>
        <dbReference type="SMART" id="SM00829"/>
    </source>
</evidence>
<dbReference type="InterPro" id="IPR047618">
    <property type="entry name" value="QOR-like"/>
</dbReference>
<protein>
    <recommendedName>
        <fullName evidence="4">Probable quinone oxidoreductase</fullName>
    </recommendedName>
    <alternativeName>
        <fullName evidence="3">NADPH:quinone reductase</fullName>
    </alternativeName>
</protein>
<keyword evidence="1" id="KW-0521">NADP</keyword>
<dbReference type="GO" id="GO:0005829">
    <property type="term" value="C:cytosol"/>
    <property type="evidence" value="ECO:0007669"/>
    <property type="project" value="TreeGrafter"/>
</dbReference>
<dbReference type="PANTHER" id="PTHR48106">
    <property type="entry name" value="QUINONE OXIDOREDUCTASE PIG3-RELATED"/>
    <property type="match status" value="1"/>
</dbReference>
<dbReference type="GO" id="GO:0035925">
    <property type="term" value="F:mRNA 3'-UTR AU-rich region binding"/>
    <property type="evidence" value="ECO:0007669"/>
    <property type="project" value="TreeGrafter"/>
</dbReference>
<dbReference type="Pfam" id="PF08240">
    <property type="entry name" value="ADH_N"/>
    <property type="match status" value="1"/>
</dbReference>
<dbReference type="OrthoDB" id="48317at2759"/>
<dbReference type="PANTHER" id="PTHR48106:SF13">
    <property type="entry name" value="QUINONE OXIDOREDUCTASE-RELATED"/>
    <property type="match status" value="1"/>
</dbReference>
<sequence length="333" mass="35718">MASTPPSSMKAVVIDKPGGPDALRYAEDFPVPKLKDGEVLVQTKYSGVNYIDTYFRSGLYPAPQLPLVLGYEGVGQVASIGTSNPQALKEGDTVIWMHQSTYSTYCAVPAEKLVKVPEGISVEDALGSYLMGITALALTKESYEVKKGDTILVHAAAGGVGLLLCQLGKAAGATVIGTASTAEKCETARANGAAHMVNYRDNPDWVAEVQKIAPEGVSCVYDGVGKTTWDGSLEVVKRKGSVIFFGSASGPPPPLDIQRLGKKVTKITRAVVFQYIVTREELEYYAGLLFGHLKKGSLRANIHKIYDLKDVRQAHVDLEGRVTTGKLLVRVDT</sequence>
<dbReference type="Pfam" id="PF00107">
    <property type="entry name" value="ADH_zinc_N"/>
    <property type="match status" value="1"/>
</dbReference>
<reference evidence="6 7" key="1">
    <citation type="submission" date="2013-03" db="EMBL/GenBank/DDBJ databases">
        <title>The Genome Sequence of Phialophora europaea CBS 101466.</title>
        <authorList>
            <consortium name="The Broad Institute Genomics Platform"/>
            <person name="Cuomo C."/>
            <person name="de Hoog S."/>
            <person name="Gorbushina A."/>
            <person name="Walker B."/>
            <person name="Young S.K."/>
            <person name="Zeng Q."/>
            <person name="Gargeya S."/>
            <person name="Fitzgerald M."/>
            <person name="Haas B."/>
            <person name="Abouelleil A."/>
            <person name="Allen A.W."/>
            <person name="Alvarado L."/>
            <person name="Arachchi H.M."/>
            <person name="Berlin A.M."/>
            <person name="Chapman S.B."/>
            <person name="Gainer-Dewar J."/>
            <person name="Goldberg J."/>
            <person name="Griggs A."/>
            <person name="Gujja S."/>
            <person name="Hansen M."/>
            <person name="Howarth C."/>
            <person name="Imamovic A."/>
            <person name="Ireland A."/>
            <person name="Larimer J."/>
            <person name="McCowan C."/>
            <person name="Murphy C."/>
            <person name="Pearson M."/>
            <person name="Poon T.W."/>
            <person name="Priest M."/>
            <person name="Roberts A."/>
            <person name="Saif S."/>
            <person name="Shea T."/>
            <person name="Sisk P."/>
            <person name="Sykes S."/>
            <person name="Wortman J."/>
            <person name="Nusbaum C."/>
            <person name="Birren B."/>
        </authorList>
    </citation>
    <scope>NUCLEOTIDE SEQUENCE [LARGE SCALE GENOMIC DNA]</scope>
    <source>
        <strain evidence="6 7">CBS 101466</strain>
    </source>
</reference>
<dbReference type="EMBL" id="KB822722">
    <property type="protein sequence ID" value="ETN38866.1"/>
    <property type="molecule type" value="Genomic_DNA"/>
</dbReference>
<dbReference type="AlphaFoldDB" id="W2RQV3"/>
<dbReference type="InterPro" id="IPR013154">
    <property type="entry name" value="ADH-like_N"/>
</dbReference>
<accession>W2RQV3</accession>
<dbReference type="SUPFAM" id="SSF50129">
    <property type="entry name" value="GroES-like"/>
    <property type="match status" value="1"/>
</dbReference>
<dbReference type="FunCoup" id="W2RQV3">
    <property type="interactions" value="644"/>
</dbReference>
<dbReference type="InterPro" id="IPR036291">
    <property type="entry name" value="NAD(P)-bd_dom_sf"/>
</dbReference>
<dbReference type="InterPro" id="IPR011032">
    <property type="entry name" value="GroES-like_sf"/>
</dbReference>
<dbReference type="GO" id="GO:0008270">
    <property type="term" value="F:zinc ion binding"/>
    <property type="evidence" value="ECO:0007669"/>
    <property type="project" value="InterPro"/>
</dbReference>
<dbReference type="PROSITE" id="PS01162">
    <property type="entry name" value="QOR_ZETA_CRYSTAL"/>
    <property type="match status" value="1"/>
</dbReference>
<dbReference type="InterPro" id="IPR002364">
    <property type="entry name" value="Quin_OxRdtase/zeta-crystal_CS"/>
</dbReference>
<dbReference type="SMART" id="SM00829">
    <property type="entry name" value="PKS_ER"/>
    <property type="match status" value="1"/>
</dbReference>
<dbReference type="STRING" id="1220924.W2RQV3"/>
<name>W2RQV3_CYPE1</name>
<evidence type="ECO:0000256" key="1">
    <source>
        <dbReference type="ARBA" id="ARBA00022857"/>
    </source>
</evidence>
<proteinExistence type="predicted"/>
<dbReference type="GO" id="GO:0070402">
    <property type="term" value="F:NADPH binding"/>
    <property type="evidence" value="ECO:0007669"/>
    <property type="project" value="TreeGrafter"/>
</dbReference>
<dbReference type="VEuPathDB" id="FungiDB:HMPREF1541_06907"/>
<dbReference type="Proteomes" id="UP000030752">
    <property type="component" value="Unassembled WGS sequence"/>
</dbReference>
<evidence type="ECO:0000256" key="3">
    <source>
        <dbReference type="ARBA" id="ARBA00043088"/>
    </source>
</evidence>
<dbReference type="CDD" id="cd05286">
    <property type="entry name" value="QOR2"/>
    <property type="match status" value="1"/>
</dbReference>
<evidence type="ECO:0000256" key="4">
    <source>
        <dbReference type="ARBA" id="ARBA00070796"/>
    </source>
</evidence>
<keyword evidence="7" id="KW-1185">Reference proteome</keyword>
<dbReference type="HOGENOM" id="CLU_026673_3_1_1"/>
<evidence type="ECO:0000313" key="7">
    <source>
        <dbReference type="Proteomes" id="UP000030752"/>
    </source>
</evidence>
<evidence type="ECO:0000313" key="6">
    <source>
        <dbReference type="EMBL" id="ETN38866.1"/>
    </source>
</evidence>
<keyword evidence="2" id="KW-0560">Oxidoreductase</keyword>
<dbReference type="GO" id="GO:0003960">
    <property type="term" value="F:quinone reductase (NADPH) activity"/>
    <property type="evidence" value="ECO:0007669"/>
    <property type="project" value="InterPro"/>
</dbReference>
<evidence type="ECO:0000256" key="2">
    <source>
        <dbReference type="ARBA" id="ARBA00023002"/>
    </source>
</evidence>